<feature type="non-terminal residue" evidence="1">
    <location>
        <position position="1"/>
    </location>
</feature>
<organism evidence="1 2">
    <name type="scientific">Amycolatopsis vancoresmycina DSM 44592</name>
    <dbReference type="NCBI Taxonomy" id="1292037"/>
    <lineage>
        <taxon>Bacteria</taxon>
        <taxon>Bacillati</taxon>
        <taxon>Actinomycetota</taxon>
        <taxon>Actinomycetes</taxon>
        <taxon>Pseudonocardiales</taxon>
        <taxon>Pseudonocardiaceae</taxon>
        <taxon>Amycolatopsis</taxon>
    </lineage>
</organism>
<accession>R1HK25</accession>
<evidence type="ECO:0000313" key="1">
    <source>
        <dbReference type="EMBL" id="EOD58804.1"/>
    </source>
</evidence>
<dbReference type="Proteomes" id="UP000014139">
    <property type="component" value="Unassembled WGS sequence"/>
</dbReference>
<dbReference type="PATRIC" id="fig|1292037.4.peg.7968"/>
<keyword evidence="2" id="KW-1185">Reference proteome</keyword>
<proteinExistence type="predicted"/>
<name>R1HK25_9PSEU</name>
<sequence>AGGFRVVEAEALLGLAAVQAAAGRSMLAEGTARESQGLYRAVGHVTGEAVAAQFLARLSGRATG</sequence>
<dbReference type="RefSeq" id="WP_004562117.1">
    <property type="nucleotide sequence ID" value="NZ_AOUO01000741.1"/>
</dbReference>
<gene>
    <name evidence="1" type="ORF">H480_42525</name>
</gene>
<evidence type="ECO:0000313" key="2">
    <source>
        <dbReference type="Proteomes" id="UP000014139"/>
    </source>
</evidence>
<comment type="caution">
    <text evidence="1">The sequence shown here is derived from an EMBL/GenBank/DDBJ whole genome shotgun (WGS) entry which is preliminary data.</text>
</comment>
<protein>
    <submittedName>
        <fullName evidence="1">SARP family transcriptional regulator fused with ATPase domain</fullName>
    </submittedName>
</protein>
<reference evidence="1 2" key="1">
    <citation type="submission" date="2013-02" db="EMBL/GenBank/DDBJ databases">
        <title>Draft genome sequence of Amycolatopsis vancoresmycina strain DSM 44592T.</title>
        <authorList>
            <person name="Kumar S."/>
            <person name="Kaur N."/>
            <person name="Kaur C."/>
            <person name="Raghava G.P.S."/>
            <person name="Mayilraj S."/>
        </authorList>
    </citation>
    <scope>NUCLEOTIDE SEQUENCE [LARGE SCALE GENOMIC DNA]</scope>
    <source>
        <strain evidence="1 2">DSM 44592</strain>
    </source>
</reference>
<dbReference type="AlphaFoldDB" id="R1HK25"/>
<dbReference type="EMBL" id="AOUO01000741">
    <property type="protein sequence ID" value="EOD58804.1"/>
    <property type="molecule type" value="Genomic_DNA"/>
</dbReference>